<dbReference type="EMBL" id="BAABRT010000005">
    <property type="protein sequence ID" value="GAA5524329.1"/>
    <property type="molecule type" value="Genomic_DNA"/>
</dbReference>
<dbReference type="SUPFAM" id="SSF109604">
    <property type="entry name" value="HD-domain/PDEase-like"/>
    <property type="match status" value="1"/>
</dbReference>
<comment type="caution">
    <text evidence="2">The sequence shown here is derived from an EMBL/GenBank/DDBJ whole genome shotgun (WGS) entry which is preliminary data.</text>
</comment>
<sequence>MAIEEAKVYVEDLQRGMYVSRLDQPWTRTPFALQGFYIRDLEELRQLQRYCRFVYVDVVKSVGDAGIQLRKMTRSTAAVEKPRGVRSPRDPVAPALTFCRPVQVRRDAHPKPIPAHKEAAKAEKLYRELAIGMEEAMRQLVAEGRLPINQIKGSMEQMVDSIIRCPDASAWLARMHAMDEYTYRHSIRTSIWALLFGRHIGLCRDNLIRLGLAALLKDVGKLRLSEETVKAAERTARQELEYRKFVGYSVTMLSASPGIDPEIIKIVRCHREQHDGSGYPAGLRGDKIPVLARMCGIVTFYDEATNPRGAQFPVAASRAVAALYSLRGRSYQEQLVVEFIQAIGLYPTGTKVELSTGEVGMVLEQTYKRRLKPKVMVVLDQNKQRLPKPRLLDLAADDDHKDRLLARGKLPAEEKITIARDLEPSRFPEVDTAAIQAANVLTLTLGSGRAGFGQPPANNSGSRLPGFFSRLLG</sequence>
<gene>
    <name evidence="2" type="ORF">Maes01_00884</name>
</gene>
<reference evidence="2 3" key="1">
    <citation type="submission" date="2024-02" db="EMBL/GenBank/DDBJ databases">
        <title>Microbulbifer aestuariivivens NBRC 112533.</title>
        <authorList>
            <person name="Ichikawa N."/>
            <person name="Katano-Makiyama Y."/>
            <person name="Hidaka K."/>
        </authorList>
    </citation>
    <scope>NUCLEOTIDE SEQUENCE [LARGE SCALE GENOMIC DNA]</scope>
    <source>
        <strain evidence="2 3">NBRC 112533</strain>
    </source>
</reference>
<proteinExistence type="predicted"/>
<dbReference type="Proteomes" id="UP001408594">
    <property type="component" value="Unassembled WGS sequence"/>
</dbReference>
<evidence type="ECO:0000259" key="1">
    <source>
        <dbReference type="PROSITE" id="PS51832"/>
    </source>
</evidence>
<accession>A0ABP9WM88</accession>
<dbReference type="RefSeq" id="WP_345549225.1">
    <property type="nucleotide sequence ID" value="NZ_BAABRT010000005.1"/>
</dbReference>
<organism evidence="2 3">
    <name type="scientific">Microbulbifer aestuariivivens</name>
    <dbReference type="NCBI Taxonomy" id="1908308"/>
    <lineage>
        <taxon>Bacteria</taxon>
        <taxon>Pseudomonadati</taxon>
        <taxon>Pseudomonadota</taxon>
        <taxon>Gammaproteobacteria</taxon>
        <taxon>Cellvibrionales</taxon>
        <taxon>Microbulbiferaceae</taxon>
        <taxon>Microbulbifer</taxon>
    </lineage>
</organism>
<feature type="domain" description="HD-GYP" evidence="1">
    <location>
        <begin position="160"/>
        <end position="355"/>
    </location>
</feature>
<dbReference type="PANTHER" id="PTHR43155:SF2">
    <property type="entry name" value="CYCLIC DI-GMP PHOSPHODIESTERASE PA4108"/>
    <property type="match status" value="1"/>
</dbReference>
<dbReference type="Pfam" id="PF11871">
    <property type="entry name" value="DUF3391"/>
    <property type="match status" value="1"/>
</dbReference>
<protein>
    <submittedName>
        <fullName evidence="2">Cyclic di-GMP phosphodiesterase PA4108</fullName>
    </submittedName>
</protein>
<dbReference type="PANTHER" id="PTHR43155">
    <property type="entry name" value="CYCLIC DI-GMP PHOSPHODIESTERASE PA4108-RELATED"/>
    <property type="match status" value="1"/>
</dbReference>
<dbReference type="CDD" id="cd00077">
    <property type="entry name" value="HDc"/>
    <property type="match status" value="1"/>
</dbReference>
<dbReference type="InterPro" id="IPR003607">
    <property type="entry name" value="HD/PDEase_dom"/>
</dbReference>
<dbReference type="InterPro" id="IPR021812">
    <property type="entry name" value="DUF3391"/>
</dbReference>
<evidence type="ECO:0000313" key="2">
    <source>
        <dbReference type="EMBL" id="GAA5524329.1"/>
    </source>
</evidence>
<dbReference type="PROSITE" id="PS51832">
    <property type="entry name" value="HD_GYP"/>
    <property type="match status" value="1"/>
</dbReference>
<dbReference type="Pfam" id="PF13487">
    <property type="entry name" value="HD_5"/>
    <property type="match status" value="1"/>
</dbReference>
<dbReference type="Gene3D" id="1.10.3210.10">
    <property type="entry name" value="Hypothetical protein af1432"/>
    <property type="match status" value="1"/>
</dbReference>
<evidence type="ECO:0000313" key="3">
    <source>
        <dbReference type="Proteomes" id="UP001408594"/>
    </source>
</evidence>
<name>A0ABP9WM88_9GAMM</name>
<keyword evidence="3" id="KW-1185">Reference proteome</keyword>
<dbReference type="InterPro" id="IPR037522">
    <property type="entry name" value="HD_GYP_dom"/>
</dbReference>